<name>A0A3B0BGN7_9ACTN</name>
<protein>
    <recommendedName>
        <fullName evidence="3">Chemotaxis protein</fullName>
    </recommendedName>
</protein>
<accession>A0A3B0BGN7</accession>
<keyword evidence="2" id="KW-1185">Reference proteome</keyword>
<dbReference type="OrthoDB" id="3449793at2"/>
<comment type="caution">
    <text evidence="1">The sequence shown here is derived from an EMBL/GenBank/DDBJ whole genome shotgun (WGS) entry which is preliminary data.</text>
</comment>
<organism evidence="1 2">
    <name type="scientific">Streptomyces klenkii</name>
    <dbReference type="NCBI Taxonomy" id="1420899"/>
    <lineage>
        <taxon>Bacteria</taxon>
        <taxon>Bacillati</taxon>
        <taxon>Actinomycetota</taxon>
        <taxon>Actinomycetes</taxon>
        <taxon>Kitasatosporales</taxon>
        <taxon>Streptomycetaceae</taxon>
        <taxon>Streptomyces</taxon>
    </lineage>
</organism>
<proteinExistence type="predicted"/>
<evidence type="ECO:0000313" key="2">
    <source>
        <dbReference type="Proteomes" id="UP000270343"/>
    </source>
</evidence>
<reference evidence="1 2" key="1">
    <citation type="journal article" date="2015" name="Antonie Van Leeuwenhoek">
        <title>Streptomyces klenkii sp. nov., isolated from deep marine sediment.</title>
        <authorList>
            <person name="Veyisoglu A."/>
            <person name="Sahin N."/>
        </authorList>
    </citation>
    <scope>NUCLEOTIDE SEQUENCE [LARGE SCALE GENOMIC DNA]</scope>
    <source>
        <strain evidence="1 2">KCTC 29202</strain>
    </source>
</reference>
<evidence type="ECO:0008006" key="3">
    <source>
        <dbReference type="Google" id="ProtNLM"/>
    </source>
</evidence>
<dbReference type="InterPro" id="IPR041289">
    <property type="entry name" value="Bact_RF_family3"/>
</dbReference>
<sequence>MDIGDLTDEILRDLRGERPYPAVSLLVPTTRRSPYSPEDPVRLRNTVAEAKRRLAEDAGVSRSVRSDVEGQLDAAVAGVDLTHTSDGLLILAAPGEHHVWYLPRSVPQRVVVGKTFLTRNLVAAARMEEPYWALAVTKGECRLWDGAGDLLTEFTGNGFPVHPALPDHVDALPGKNYGTPIREEGQAERERQYLRTVAGALAGVLEKHPRPLYLVGLRELTAHFKEAFPDQGAITAVVENGSGAAKSGHELLEVLRPAFEERREARRGEVMRRLSDARGARRYTSGLDEVWQTVRQGRVALLAVEDHYQATVRTDGNGGHPQLVEESAEPLSADGSLIEDAVDEIVESALDSGADVEFVPDDSLAEEHRLAAVLRY</sequence>
<dbReference type="AlphaFoldDB" id="A0A3B0BGN7"/>
<dbReference type="Gene3D" id="3.30.1330.30">
    <property type="match status" value="1"/>
</dbReference>
<dbReference type="InterPro" id="IPR029064">
    <property type="entry name" value="Ribosomal_eL30-like_sf"/>
</dbReference>
<dbReference type="Pfam" id="PF18845">
    <property type="entry name" value="baeRF_family3"/>
    <property type="match status" value="1"/>
</dbReference>
<dbReference type="RefSeq" id="WP_120756132.1">
    <property type="nucleotide sequence ID" value="NZ_JBFADQ010000035.1"/>
</dbReference>
<gene>
    <name evidence="1" type="ORF">D7231_16035</name>
</gene>
<evidence type="ECO:0000313" key="1">
    <source>
        <dbReference type="EMBL" id="RKN71519.1"/>
    </source>
</evidence>
<dbReference type="Proteomes" id="UP000270343">
    <property type="component" value="Unassembled WGS sequence"/>
</dbReference>
<dbReference type="EMBL" id="RBAM01000006">
    <property type="protein sequence ID" value="RKN71519.1"/>
    <property type="molecule type" value="Genomic_DNA"/>
</dbReference>